<protein>
    <submittedName>
        <fullName evidence="3">LLM class flavin-dependent oxidoreductase</fullName>
    </submittedName>
</protein>
<feature type="domain" description="Luciferase-like" evidence="2">
    <location>
        <begin position="12"/>
        <end position="304"/>
    </location>
</feature>
<dbReference type="InterPro" id="IPR050564">
    <property type="entry name" value="F420-G6PD/mer"/>
</dbReference>
<sequence>MRLAVNLVHHGAGELARAAERSGYAAALAPEGYRSDAASVLGLVAGVTERIALISGVMQIPGRPPAMTALTAATLDSLSGGRFRLGLGVSNPDVSVGWYGVPFARPLERTREYVDIVRRALEGDPVTYQGTHFEVGGPAPLHLLTERQPGRLPVLLAAVGPRNLRLAGEIADGWLGVFTSPEAVAESVAEIRKGRGTDDLDGFEVLPSLPTAVADSTQDAADMLRGQYVYLMGIGDPDRNFYCAMARSMGYEAEVAAFLERLATGDRTGAGAALPLGFIDRTALIGPVDRIADRMRAYADAGVTTLGVMVSAAATGLEGRLAIVEAAARALERSGTATTGTATATATG</sequence>
<keyword evidence="1" id="KW-0560">Oxidoreductase</keyword>
<dbReference type="Proteomes" id="UP001603013">
    <property type="component" value="Unassembled WGS sequence"/>
</dbReference>
<dbReference type="Pfam" id="PF00296">
    <property type="entry name" value="Bac_luciferase"/>
    <property type="match status" value="1"/>
</dbReference>
<dbReference type="EMBL" id="JBIBSM010000002">
    <property type="protein sequence ID" value="MFF8275521.1"/>
    <property type="molecule type" value="Genomic_DNA"/>
</dbReference>
<name>A0ABW6Y6T2_9ACTN</name>
<dbReference type="InterPro" id="IPR036661">
    <property type="entry name" value="Luciferase-like_sf"/>
</dbReference>
<comment type="caution">
    <text evidence="3">The sequence shown here is derived from an EMBL/GenBank/DDBJ whole genome shotgun (WGS) entry which is preliminary data.</text>
</comment>
<gene>
    <name evidence="3" type="ORF">ACF05T_05270</name>
</gene>
<dbReference type="SUPFAM" id="SSF51679">
    <property type="entry name" value="Bacterial luciferase-like"/>
    <property type="match status" value="1"/>
</dbReference>
<organism evidence="3 4">
    <name type="scientific">Streptomyces lateritius</name>
    <dbReference type="NCBI Taxonomy" id="67313"/>
    <lineage>
        <taxon>Bacteria</taxon>
        <taxon>Bacillati</taxon>
        <taxon>Actinomycetota</taxon>
        <taxon>Actinomycetes</taxon>
        <taxon>Kitasatosporales</taxon>
        <taxon>Streptomycetaceae</taxon>
        <taxon>Streptomyces</taxon>
    </lineage>
</organism>
<proteinExistence type="predicted"/>
<reference evidence="3 4" key="1">
    <citation type="submission" date="2024-10" db="EMBL/GenBank/DDBJ databases">
        <title>The Natural Products Discovery Center: Release of the First 8490 Sequenced Strains for Exploring Actinobacteria Biosynthetic Diversity.</title>
        <authorList>
            <person name="Kalkreuter E."/>
            <person name="Kautsar S.A."/>
            <person name="Yang D."/>
            <person name="Bader C.D."/>
            <person name="Teijaro C.N."/>
            <person name="Fluegel L."/>
            <person name="Davis C.M."/>
            <person name="Simpson J.R."/>
            <person name="Lauterbach L."/>
            <person name="Steele A.D."/>
            <person name="Gui C."/>
            <person name="Meng S."/>
            <person name="Li G."/>
            <person name="Viehrig K."/>
            <person name="Ye F."/>
            <person name="Su P."/>
            <person name="Kiefer A.F."/>
            <person name="Nichols A."/>
            <person name="Cepeda A.J."/>
            <person name="Yan W."/>
            <person name="Fan B."/>
            <person name="Jiang Y."/>
            <person name="Adhikari A."/>
            <person name="Zheng C.-J."/>
            <person name="Schuster L."/>
            <person name="Cowan T.M."/>
            <person name="Smanski M.J."/>
            <person name="Chevrette M.G."/>
            <person name="De Carvalho L.P.S."/>
            <person name="Shen B."/>
        </authorList>
    </citation>
    <scope>NUCLEOTIDE SEQUENCE [LARGE SCALE GENOMIC DNA]</scope>
    <source>
        <strain evidence="3 4">NPDC015755</strain>
    </source>
</reference>
<dbReference type="CDD" id="cd01097">
    <property type="entry name" value="Tetrahydromethanopterin_reductase"/>
    <property type="match status" value="1"/>
</dbReference>
<keyword evidence="4" id="KW-1185">Reference proteome</keyword>
<dbReference type="Gene3D" id="3.20.20.30">
    <property type="entry name" value="Luciferase-like domain"/>
    <property type="match status" value="1"/>
</dbReference>
<evidence type="ECO:0000313" key="3">
    <source>
        <dbReference type="EMBL" id="MFF8275521.1"/>
    </source>
</evidence>
<evidence type="ECO:0000259" key="2">
    <source>
        <dbReference type="Pfam" id="PF00296"/>
    </source>
</evidence>
<evidence type="ECO:0000313" key="4">
    <source>
        <dbReference type="Proteomes" id="UP001603013"/>
    </source>
</evidence>
<dbReference type="InterPro" id="IPR011251">
    <property type="entry name" value="Luciferase-like_dom"/>
</dbReference>
<dbReference type="PANTHER" id="PTHR43244:SF1">
    <property type="entry name" value="5,10-METHYLENETETRAHYDROMETHANOPTERIN REDUCTASE"/>
    <property type="match status" value="1"/>
</dbReference>
<dbReference type="PANTHER" id="PTHR43244">
    <property type="match status" value="1"/>
</dbReference>
<evidence type="ECO:0000256" key="1">
    <source>
        <dbReference type="ARBA" id="ARBA00023002"/>
    </source>
</evidence>
<accession>A0ABW6Y6T2</accession>
<dbReference type="RefSeq" id="WP_391933185.1">
    <property type="nucleotide sequence ID" value="NZ_JBIBSM010000002.1"/>
</dbReference>